<feature type="transmembrane region" description="Helical" evidence="5">
    <location>
        <begin position="522"/>
        <end position="549"/>
    </location>
</feature>
<feature type="transmembrane region" description="Helical" evidence="5">
    <location>
        <begin position="406"/>
        <end position="429"/>
    </location>
</feature>
<dbReference type="GO" id="GO:0016020">
    <property type="term" value="C:membrane"/>
    <property type="evidence" value="ECO:0007669"/>
    <property type="project" value="UniProtKB-SubCell"/>
</dbReference>
<feature type="transmembrane region" description="Helical" evidence="5">
    <location>
        <begin position="441"/>
        <end position="460"/>
    </location>
</feature>
<dbReference type="SUPFAM" id="SSF81321">
    <property type="entry name" value="Family A G protein-coupled receptor-like"/>
    <property type="match status" value="1"/>
</dbReference>
<keyword evidence="8" id="KW-1185">Reference proteome</keyword>
<evidence type="ECO:0000256" key="3">
    <source>
        <dbReference type="ARBA" id="ARBA00022989"/>
    </source>
</evidence>
<dbReference type="CDD" id="cd15039">
    <property type="entry name" value="7tmB3_Methuselah-like"/>
    <property type="match status" value="1"/>
</dbReference>
<comment type="caution">
    <text evidence="7">The sequence shown here is derived from an EMBL/GenBank/DDBJ whole genome shotgun (WGS) entry which is preliminary data.</text>
</comment>
<reference evidence="7 8" key="1">
    <citation type="submission" date="2017-12" db="EMBL/GenBank/DDBJ databases">
        <title>Hemimetabolous genomes reveal molecular basis of termite eusociality.</title>
        <authorList>
            <person name="Harrison M.C."/>
            <person name="Jongepier E."/>
            <person name="Robertson H.M."/>
            <person name="Arning N."/>
            <person name="Bitard-Feildel T."/>
            <person name="Chao H."/>
            <person name="Childers C.P."/>
            <person name="Dinh H."/>
            <person name="Doddapaneni H."/>
            <person name="Dugan S."/>
            <person name="Gowin J."/>
            <person name="Greiner C."/>
            <person name="Han Y."/>
            <person name="Hu H."/>
            <person name="Hughes D.S.T."/>
            <person name="Huylmans A.-K."/>
            <person name="Kemena C."/>
            <person name="Kremer L.P.M."/>
            <person name="Lee S.L."/>
            <person name="Lopez-Ezquerra A."/>
            <person name="Mallet L."/>
            <person name="Monroy-Kuhn J.M."/>
            <person name="Moser A."/>
            <person name="Murali S.C."/>
            <person name="Muzny D.M."/>
            <person name="Otani S."/>
            <person name="Piulachs M.-D."/>
            <person name="Poelchau M."/>
            <person name="Qu J."/>
            <person name="Schaub F."/>
            <person name="Wada-Katsumata A."/>
            <person name="Worley K.C."/>
            <person name="Xie Q."/>
            <person name="Ylla G."/>
            <person name="Poulsen M."/>
            <person name="Gibbs R.A."/>
            <person name="Schal C."/>
            <person name="Richards S."/>
            <person name="Belles X."/>
            <person name="Korb J."/>
            <person name="Bornberg-Bauer E."/>
        </authorList>
    </citation>
    <scope>NUCLEOTIDE SEQUENCE [LARGE SCALE GENOMIC DNA]</scope>
    <source>
        <tissue evidence="7">Whole body</tissue>
    </source>
</reference>
<evidence type="ECO:0000313" key="7">
    <source>
        <dbReference type="EMBL" id="PNF25907.1"/>
    </source>
</evidence>
<keyword evidence="2 5" id="KW-0812">Transmembrane</keyword>
<evidence type="ECO:0000256" key="5">
    <source>
        <dbReference type="SAM" id="Phobius"/>
    </source>
</evidence>
<dbReference type="EMBL" id="NEVH01016300">
    <property type="protein sequence ID" value="PNF25907.1"/>
    <property type="molecule type" value="Genomic_DNA"/>
</dbReference>
<feature type="transmembrane region" description="Helical" evidence="5">
    <location>
        <begin position="375"/>
        <end position="394"/>
    </location>
</feature>
<dbReference type="Pfam" id="PF00002">
    <property type="entry name" value="7tm_2"/>
    <property type="match status" value="1"/>
</dbReference>
<dbReference type="GO" id="GO:0004930">
    <property type="term" value="F:G protein-coupled receptor activity"/>
    <property type="evidence" value="ECO:0007669"/>
    <property type="project" value="InterPro"/>
</dbReference>
<dbReference type="PROSITE" id="PS50261">
    <property type="entry name" value="G_PROTEIN_RECEP_F2_4"/>
    <property type="match status" value="1"/>
</dbReference>
<accession>A0A2J7QBE5</accession>
<evidence type="ECO:0000256" key="2">
    <source>
        <dbReference type="ARBA" id="ARBA00022692"/>
    </source>
</evidence>
<sequence>MYWQAFGAPCSCDPLCAHYKDCCQNSEHFAAEDQVWGSSPQSCFNVSERDPYFSMKKSCPASWDDDETRSKCQGHPDFPLTSSQTLVTYSNMYCAECNRDFHPDTDTLWPAEYRCHGDGAFGYEVRVDSGENGTTDVNINVENPPKEHNKHTRVHPGDYRCDRFFSVFNRSIMRICPQVISTCASDWIDTDVEGKCLAYTDVYCNKKFFYRNPYCAQCNRVNLSENFSCDVTLGVGLKHEIDFTYLLRWDETEYDMTNPENDTSVPEVDQGDCRPILLRALNSSRLYLTMLMRTGSSYVTTGHCCFDADRQELTRRIIISQVGCNLVTALGPFTPQNLTPSQLLFHTHLILNTQRRAARPVKRGKEDKEDVIMEYITLVGLSVSVACLVLHLAISSGTPRLRNLPAMNLASLCVALLLFYCSFLVTRVVDDLPCVELAVVRYYSLLANYCWLLVISFDVWNAIRRSTKKLQLSSGTKWKRFAVYSAFGWVGPILIITFFFSLDNFSPSHHLRGCWFSEGRHVLGFVVAPLGIVMTLNVAFFTWTAYLIYSTNYVVCVRDPEHTSRPVYLRVFLLHGESLDGTDQEGNRVITGYNIIYCRVSTLKLLC</sequence>
<feature type="transmembrane region" description="Helical" evidence="5">
    <location>
        <begin position="481"/>
        <end position="502"/>
    </location>
</feature>
<dbReference type="GO" id="GO:0007166">
    <property type="term" value="P:cell surface receptor signaling pathway"/>
    <property type="evidence" value="ECO:0007669"/>
    <property type="project" value="InterPro"/>
</dbReference>
<organism evidence="7 8">
    <name type="scientific">Cryptotermes secundus</name>
    <dbReference type="NCBI Taxonomy" id="105785"/>
    <lineage>
        <taxon>Eukaryota</taxon>
        <taxon>Metazoa</taxon>
        <taxon>Ecdysozoa</taxon>
        <taxon>Arthropoda</taxon>
        <taxon>Hexapoda</taxon>
        <taxon>Insecta</taxon>
        <taxon>Pterygota</taxon>
        <taxon>Neoptera</taxon>
        <taxon>Polyneoptera</taxon>
        <taxon>Dictyoptera</taxon>
        <taxon>Blattodea</taxon>
        <taxon>Blattoidea</taxon>
        <taxon>Termitoidae</taxon>
        <taxon>Kalotermitidae</taxon>
        <taxon>Cryptotermitinae</taxon>
        <taxon>Cryptotermes</taxon>
    </lineage>
</organism>
<evidence type="ECO:0000259" key="6">
    <source>
        <dbReference type="PROSITE" id="PS50261"/>
    </source>
</evidence>
<protein>
    <recommendedName>
        <fullName evidence="6">G-protein coupled receptors family 2 profile 2 domain-containing protein</fullName>
    </recommendedName>
</protein>
<keyword evidence="3 5" id="KW-1133">Transmembrane helix</keyword>
<evidence type="ECO:0000313" key="8">
    <source>
        <dbReference type="Proteomes" id="UP000235965"/>
    </source>
</evidence>
<dbReference type="AlphaFoldDB" id="A0A2J7QBE5"/>
<dbReference type="InParanoid" id="A0A2J7QBE5"/>
<name>A0A2J7QBE5_9NEOP</name>
<dbReference type="Gene3D" id="1.20.1070.10">
    <property type="entry name" value="Rhodopsin 7-helix transmembrane proteins"/>
    <property type="match status" value="1"/>
</dbReference>
<dbReference type="InterPro" id="IPR017981">
    <property type="entry name" value="GPCR_2-like_7TM"/>
</dbReference>
<proteinExistence type="predicted"/>
<keyword evidence="4 5" id="KW-0472">Membrane</keyword>
<dbReference type="PANTHER" id="PTHR45902:SF5">
    <property type="entry name" value="G-PROTEIN COUPLED RECEPTORS FAMILY 2 PROFILE 2 DOMAIN-CONTAINING PROTEIN"/>
    <property type="match status" value="1"/>
</dbReference>
<dbReference type="PANTHER" id="PTHR45902">
    <property type="entry name" value="LATROPHILIN RECEPTOR-LIKE PROTEIN A"/>
    <property type="match status" value="1"/>
</dbReference>
<comment type="subcellular location">
    <subcellularLocation>
        <location evidence="1">Membrane</location>
        <topology evidence="1">Multi-pass membrane protein</topology>
    </subcellularLocation>
</comment>
<dbReference type="InterPro" id="IPR053231">
    <property type="entry name" value="GPCR_LN-TM7"/>
</dbReference>
<dbReference type="InterPro" id="IPR000832">
    <property type="entry name" value="GPCR_2_secretin-like"/>
</dbReference>
<dbReference type="Proteomes" id="UP000235965">
    <property type="component" value="Unassembled WGS sequence"/>
</dbReference>
<dbReference type="OrthoDB" id="6134459at2759"/>
<feature type="domain" description="G-protein coupled receptors family 2 profile 2" evidence="6">
    <location>
        <begin position="373"/>
        <end position="541"/>
    </location>
</feature>
<evidence type="ECO:0000256" key="1">
    <source>
        <dbReference type="ARBA" id="ARBA00004141"/>
    </source>
</evidence>
<gene>
    <name evidence="7" type="ORF">B7P43_G10652</name>
</gene>
<evidence type="ECO:0000256" key="4">
    <source>
        <dbReference type="ARBA" id="ARBA00023136"/>
    </source>
</evidence>
<dbReference type="STRING" id="105785.A0A2J7QBE5"/>